<dbReference type="EMBL" id="LR796500">
    <property type="protein sequence ID" value="CAB4148643.1"/>
    <property type="molecule type" value="Genomic_DNA"/>
</dbReference>
<evidence type="ECO:0000313" key="3">
    <source>
        <dbReference type="EMBL" id="CAB4188310.1"/>
    </source>
</evidence>
<proteinExistence type="predicted"/>
<sequence length="236" mass="27071">MNLTLPNKIEHCSPDQLTKWIMLADAIKDNENENRSFVQMIEFQCQVLSIFSGQSVNKIKKGNIDDVQAAANAMLETLGAYKSSDPIGKVTIEGKNYIFDKDFAHMTTGAIIDLKLIENVAEDPCRALAICYVEEGFDYCQEDSKGRITNPTAIRYELFKKHFPGDEFLNYFGFFLHNYEARKAAILSIQMLRAEMMNKKMIQELKIANGSFGRESFIDYQKNWDATWIRLRGNHI</sequence>
<evidence type="ECO:0000313" key="1">
    <source>
        <dbReference type="EMBL" id="CAB4148643.1"/>
    </source>
</evidence>
<reference evidence="1" key="1">
    <citation type="submission" date="2020-04" db="EMBL/GenBank/DDBJ databases">
        <authorList>
            <person name="Chiriac C."/>
            <person name="Salcher M."/>
            <person name="Ghai R."/>
            <person name="Kavagutti S V."/>
        </authorList>
    </citation>
    <scope>NUCLEOTIDE SEQUENCE</scope>
</reference>
<evidence type="ECO:0000313" key="2">
    <source>
        <dbReference type="EMBL" id="CAB4153518.1"/>
    </source>
</evidence>
<protein>
    <submittedName>
        <fullName evidence="1">Uncharacterized protein</fullName>
    </submittedName>
</protein>
<gene>
    <name evidence="3" type="ORF">UFOVP1178_11</name>
    <name evidence="1" type="ORF">UFOVP522_17</name>
    <name evidence="2" type="ORF">UFOVP624_4</name>
</gene>
<organism evidence="1">
    <name type="scientific">uncultured Caudovirales phage</name>
    <dbReference type="NCBI Taxonomy" id="2100421"/>
    <lineage>
        <taxon>Viruses</taxon>
        <taxon>Duplodnaviria</taxon>
        <taxon>Heunggongvirae</taxon>
        <taxon>Uroviricota</taxon>
        <taxon>Caudoviricetes</taxon>
        <taxon>Peduoviridae</taxon>
        <taxon>Maltschvirus</taxon>
        <taxon>Maltschvirus maltsch</taxon>
    </lineage>
</organism>
<dbReference type="EMBL" id="LR797124">
    <property type="protein sequence ID" value="CAB4188310.1"/>
    <property type="molecule type" value="Genomic_DNA"/>
</dbReference>
<name>A0A6J5MU52_9CAUD</name>
<accession>A0A6J5MU52</accession>
<dbReference type="EMBL" id="LR796602">
    <property type="protein sequence ID" value="CAB4153518.1"/>
    <property type="molecule type" value="Genomic_DNA"/>
</dbReference>